<keyword evidence="3" id="KW-0547">Nucleotide-binding</keyword>
<dbReference type="PANTHER" id="PTHR46456">
    <property type="entry name" value="DNA REPAIR PROTEIN RAD51 HOMOLOG 2"/>
    <property type="match status" value="1"/>
</dbReference>
<comment type="similarity">
    <text evidence="2">Belongs to the RecA family. RAD51 subfamily.</text>
</comment>
<dbReference type="STRING" id="2880.D7G6A4"/>
<dbReference type="PANTHER" id="PTHR46456:SF1">
    <property type="entry name" value="DNA REPAIR PROTEIN RAD51 HOMOLOG 2"/>
    <property type="match status" value="1"/>
</dbReference>
<evidence type="ECO:0000256" key="10">
    <source>
        <dbReference type="SAM" id="MobiDB-lite"/>
    </source>
</evidence>
<evidence type="ECO:0000256" key="4">
    <source>
        <dbReference type="ARBA" id="ARBA00022763"/>
    </source>
</evidence>
<name>D7G6A4_ECTSI</name>
<dbReference type="InterPro" id="IPR027417">
    <property type="entry name" value="P-loop_NTPase"/>
</dbReference>
<dbReference type="Pfam" id="PF26169">
    <property type="entry name" value="HHH_XRCC3_RpoA"/>
    <property type="match status" value="1"/>
</dbReference>
<dbReference type="PIRSF" id="PIRSF005856">
    <property type="entry name" value="Rad51"/>
    <property type="match status" value="1"/>
</dbReference>
<dbReference type="GO" id="GO:0005524">
    <property type="term" value="F:ATP binding"/>
    <property type="evidence" value="ECO:0007669"/>
    <property type="project" value="UniProtKB-KW"/>
</dbReference>
<feature type="compositionally biased region" description="Polar residues" evidence="10">
    <location>
        <begin position="273"/>
        <end position="290"/>
    </location>
</feature>
<dbReference type="SMART" id="SM00382">
    <property type="entry name" value="AAA"/>
    <property type="match status" value="1"/>
</dbReference>
<dbReference type="Pfam" id="PF08423">
    <property type="entry name" value="Rad51"/>
    <property type="match status" value="1"/>
</dbReference>
<evidence type="ECO:0000313" key="13">
    <source>
        <dbReference type="Proteomes" id="UP000002630"/>
    </source>
</evidence>
<organism evidence="12 13">
    <name type="scientific">Ectocarpus siliculosus</name>
    <name type="common">Brown alga</name>
    <name type="synonym">Conferva siliculosa</name>
    <dbReference type="NCBI Taxonomy" id="2880"/>
    <lineage>
        <taxon>Eukaryota</taxon>
        <taxon>Sar</taxon>
        <taxon>Stramenopiles</taxon>
        <taxon>Ochrophyta</taxon>
        <taxon>PX clade</taxon>
        <taxon>Phaeophyceae</taxon>
        <taxon>Ectocarpales</taxon>
        <taxon>Ectocarpaceae</taxon>
        <taxon>Ectocarpus</taxon>
    </lineage>
</organism>
<evidence type="ECO:0000256" key="9">
    <source>
        <dbReference type="ARBA" id="ARBA00023242"/>
    </source>
</evidence>
<dbReference type="Proteomes" id="UP000002630">
    <property type="component" value="Linkage Group LG04"/>
</dbReference>
<evidence type="ECO:0000256" key="2">
    <source>
        <dbReference type="ARBA" id="ARBA00007095"/>
    </source>
</evidence>
<keyword evidence="13" id="KW-1185">Reference proteome</keyword>
<evidence type="ECO:0000256" key="7">
    <source>
        <dbReference type="ARBA" id="ARBA00023172"/>
    </source>
</evidence>
<dbReference type="GO" id="GO:0005657">
    <property type="term" value="C:replication fork"/>
    <property type="evidence" value="ECO:0007669"/>
    <property type="project" value="TreeGrafter"/>
</dbReference>
<feature type="domain" description="RecA family profile 1" evidence="11">
    <location>
        <begin position="81"/>
        <end position="264"/>
    </location>
</feature>
<dbReference type="GO" id="GO:0003690">
    <property type="term" value="F:double-stranded DNA binding"/>
    <property type="evidence" value="ECO:0007669"/>
    <property type="project" value="TreeGrafter"/>
</dbReference>
<dbReference type="GO" id="GO:0003697">
    <property type="term" value="F:single-stranded DNA binding"/>
    <property type="evidence" value="ECO:0007669"/>
    <property type="project" value="TreeGrafter"/>
</dbReference>
<gene>
    <name evidence="12" type="primary">Rad51</name>
    <name evidence="12" type="ORF">Esi_0073_0064</name>
</gene>
<keyword evidence="6" id="KW-0238">DNA-binding</keyword>
<comment type="subcellular location">
    <subcellularLocation>
        <location evidence="1">Nucleus</location>
    </subcellularLocation>
</comment>
<dbReference type="GO" id="GO:0000724">
    <property type="term" value="P:double-strand break repair via homologous recombination"/>
    <property type="evidence" value="ECO:0007669"/>
    <property type="project" value="InterPro"/>
</dbReference>
<evidence type="ECO:0000256" key="5">
    <source>
        <dbReference type="ARBA" id="ARBA00022840"/>
    </source>
</evidence>
<evidence type="ECO:0000256" key="8">
    <source>
        <dbReference type="ARBA" id="ARBA00023204"/>
    </source>
</evidence>
<keyword evidence="7" id="KW-0233">DNA recombination</keyword>
<accession>D7G6A4</accession>
<protein>
    <submittedName>
        <fullName evidence="12">Rad51 DNA recombinase 2</fullName>
    </submittedName>
</protein>
<keyword evidence="8" id="KW-0234">DNA repair</keyword>
<dbReference type="InParanoid" id="D7G6A4"/>
<dbReference type="InterPro" id="IPR003593">
    <property type="entry name" value="AAA+_ATPase"/>
</dbReference>
<dbReference type="InterPro" id="IPR058766">
    <property type="entry name" value="HHH_XRCC3_RAD51B"/>
</dbReference>
<evidence type="ECO:0000259" key="11">
    <source>
        <dbReference type="PROSITE" id="PS50162"/>
    </source>
</evidence>
<dbReference type="GO" id="GO:0000400">
    <property type="term" value="F:four-way junction DNA binding"/>
    <property type="evidence" value="ECO:0007669"/>
    <property type="project" value="TreeGrafter"/>
</dbReference>
<evidence type="ECO:0000313" key="12">
    <source>
        <dbReference type="EMBL" id="CBJ27499.1"/>
    </source>
</evidence>
<dbReference type="eggNOG" id="KOG1433">
    <property type="taxonomic scope" value="Eukaryota"/>
</dbReference>
<dbReference type="EMBL" id="FN649729">
    <property type="protein sequence ID" value="CBJ27499.1"/>
    <property type="molecule type" value="Genomic_DNA"/>
</dbReference>
<dbReference type="GO" id="GO:0140664">
    <property type="term" value="F:ATP-dependent DNA damage sensor activity"/>
    <property type="evidence" value="ECO:0007669"/>
    <property type="project" value="InterPro"/>
</dbReference>
<dbReference type="EMBL" id="FN648960">
    <property type="protein sequence ID" value="CBJ27499.1"/>
    <property type="molecule type" value="Genomic_DNA"/>
</dbReference>
<dbReference type="InterPro" id="IPR030548">
    <property type="entry name" value="RAD51B"/>
</dbReference>
<keyword evidence="4" id="KW-0227">DNA damage</keyword>
<proteinExistence type="inferred from homology"/>
<dbReference type="AlphaFoldDB" id="D7G6A4"/>
<dbReference type="InterPro" id="IPR016467">
    <property type="entry name" value="DNA_recomb/repair_RecA-like"/>
</dbReference>
<evidence type="ECO:0000256" key="3">
    <source>
        <dbReference type="ARBA" id="ARBA00022741"/>
    </source>
</evidence>
<dbReference type="InterPro" id="IPR013632">
    <property type="entry name" value="Rad51_C"/>
</dbReference>
<sequence length="335" mass="36386">MAGQQPLRRLGLDDDLVSRLASAGLHTAGDMFSKTELQLVQSLDASREKVVELLDYVSTRIVPEQAKTAGDLLRERREAGASFFVATGIQPLDDALQGGFPTGMITELVGPAGIGKTQTCLQVAAQACLPAKLGGLGEDAGVVYLDTERKFSPDRLVEIASERHPGHYGEFSTEKGSMERLLNQVTVFPVDNSAALVDRLETLQARMIESNVRLIVLDSIAALARRDFAREDTLSRQELLTRQAAVLKSLAYTFSAVVLVTNQVTTSFYPTSGLQGGSRQSIASHTNSSSREGKSAFETETRMVMRRGQRAATFVPRALPYFARASLPHLFGLEV</sequence>
<keyword evidence="9" id="KW-0539">Nucleus</keyword>
<dbReference type="GO" id="GO:0033063">
    <property type="term" value="C:Rad51B-Rad51C-Rad51D-XRCC2 complex"/>
    <property type="evidence" value="ECO:0007669"/>
    <property type="project" value="InterPro"/>
</dbReference>
<feature type="region of interest" description="Disordered" evidence="10">
    <location>
        <begin position="273"/>
        <end position="297"/>
    </location>
</feature>
<dbReference type="Gene3D" id="3.40.50.300">
    <property type="entry name" value="P-loop containing nucleotide triphosphate hydrolases"/>
    <property type="match status" value="1"/>
</dbReference>
<dbReference type="SUPFAM" id="SSF52540">
    <property type="entry name" value="P-loop containing nucleoside triphosphate hydrolases"/>
    <property type="match status" value="1"/>
</dbReference>
<evidence type="ECO:0000256" key="1">
    <source>
        <dbReference type="ARBA" id="ARBA00004123"/>
    </source>
</evidence>
<dbReference type="OrthoDB" id="5957327at2759"/>
<keyword evidence="5" id="KW-0067">ATP-binding</keyword>
<dbReference type="PROSITE" id="PS50162">
    <property type="entry name" value="RECA_2"/>
    <property type="match status" value="1"/>
</dbReference>
<dbReference type="InterPro" id="IPR020588">
    <property type="entry name" value="RecA_ATP-bd"/>
</dbReference>
<evidence type="ECO:0000256" key="6">
    <source>
        <dbReference type="ARBA" id="ARBA00023125"/>
    </source>
</evidence>
<reference evidence="12 13" key="1">
    <citation type="journal article" date="2010" name="Nature">
        <title>The Ectocarpus genome and the independent evolution of multicellularity in brown algae.</title>
        <authorList>
            <person name="Cock J.M."/>
            <person name="Sterck L."/>
            <person name="Rouze P."/>
            <person name="Scornet D."/>
            <person name="Allen A.E."/>
            <person name="Amoutzias G."/>
            <person name="Anthouard V."/>
            <person name="Artiguenave F."/>
            <person name="Aury J.M."/>
            <person name="Badger J.H."/>
            <person name="Beszteri B."/>
            <person name="Billiau K."/>
            <person name="Bonnet E."/>
            <person name="Bothwell J.H."/>
            <person name="Bowler C."/>
            <person name="Boyen C."/>
            <person name="Brownlee C."/>
            <person name="Carrano C.J."/>
            <person name="Charrier B."/>
            <person name="Cho G.Y."/>
            <person name="Coelho S.M."/>
            <person name="Collen J."/>
            <person name="Corre E."/>
            <person name="Da Silva C."/>
            <person name="Delage L."/>
            <person name="Delaroque N."/>
            <person name="Dittami S.M."/>
            <person name="Doulbeau S."/>
            <person name="Elias M."/>
            <person name="Farnham G."/>
            <person name="Gachon C.M."/>
            <person name="Gschloessl B."/>
            <person name="Heesch S."/>
            <person name="Jabbari K."/>
            <person name="Jubin C."/>
            <person name="Kawai H."/>
            <person name="Kimura K."/>
            <person name="Kloareg B."/>
            <person name="Kupper F.C."/>
            <person name="Lang D."/>
            <person name="Le Bail A."/>
            <person name="Leblanc C."/>
            <person name="Lerouge P."/>
            <person name="Lohr M."/>
            <person name="Lopez P.J."/>
            <person name="Martens C."/>
            <person name="Maumus F."/>
            <person name="Michel G."/>
            <person name="Miranda-Saavedra D."/>
            <person name="Morales J."/>
            <person name="Moreau H."/>
            <person name="Motomura T."/>
            <person name="Nagasato C."/>
            <person name="Napoli C.A."/>
            <person name="Nelson D.R."/>
            <person name="Nyvall-Collen P."/>
            <person name="Peters A.F."/>
            <person name="Pommier C."/>
            <person name="Potin P."/>
            <person name="Poulain J."/>
            <person name="Quesneville H."/>
            <person name="Read B."/>
            <person name="Rensing S.A."/>
            <person name="Ritter A."/>
            <person name="Rousvoal S."/>
            <person name="Samanta M."/>
            <person name="Samson G."/>
            <person name="Schroeder D.C."/>
            <person name="Segurens B."/>
            <person name="Strittmatter M."/>
            <person name="Tonon T."/>
            <person name="Tregear J.W."/>
            <person name="Valentin K."/>
            <person name="von Dassow P."/>
            <person name="Yamagishi T."/>
            <person name="Van de Peer Y."/>
            <person name="Wincker P."/>
        </authorList>
    </citation>
    <scope>NUCLEOTIDE SEQUENCE [LARGE SCALE GENOMIC DNA]</scope>
    <source>
        <strain evidence="13">Ec32 / CCAP1310/4</strain>
    </source>
</reference>